<feature type="region of interest" description="Disordered" evidence="1">
    <location>
        <begin position="365"/>
        <end position="384"/>
    </location>
</feature>
<sequence length="384" mass="40324">MMKKQILFLTFMVLAVLAGITKSFGQNLTTAPTGCPTPKAIDATCVSSGPLNPIAGTTYEYTVSVSDPGNTTINWFVTTNANFITNGILTTDIEAIGGDFITAAGTTPTYAAYNNAANTEETIDITWKSFDPSTDVFLVTYAETATGCTDNVQVYKIVPVHAFTLDMVALGTDGVLNTNREDCVSKVQGAAWDATAGEVVMDYGVNYIYFAVTAANFSHSWLPTFQVESDMVAAGGNTMAVDWAYPTDAVSGTWNSTTAGSGDFTSNIFTADDAVLPSGGAAGVDASGECIIVRLTVDHNKNETLAAINIDFAVDGIMYDPSTSAYATADLGDLHTTDGPDAGTADDCPWVDGYANDVLDYTLTPRPTVTDGTAPAGDDFLPKN</sequence>
<dbReference type="AlphaFoldDB" id="A0A0L8VES4"/>
<feature type="chain" id="PRO_5005591677" description="DUF11 domain-containing protein" evidence="2">
    <location>
        <begin position="19"/>
        <end position="384"/>
    </location>
</feature>
<comment type="caution">
    <text evidence="3">The sequence shown here is derived from an EMBL/GenBank/DDBJ whole genome shotgun (WGS) entry which is preliminary data.</text>
</comment>
<feature type="signal peptide" evidence="2">
    <location>
        <begin position="1"/>
        <end position="18"/>
    </location>
</feature>
<dbReference type="Proteomes" id="UP000036958">
    <property type="component" value="Unassembled WGS sequence"/>
</dbReference>
<evidence type="ECO:0000256" key="1">
    <source>
        <dbReference type="SAM" id="MobiDB-lite"/>
    </source>
</evidence>
<proteinExistence type="predicted"/>
<dbReference type="RefSeq" id="WP_053179597.1">
    <property type="nucleotide sequence ID" value="NZ_LGIA01000024.1"/>
</dbReference>
<reference evidence="4" key="1">
    <citation type="submission" date="2015-07" db="EMBL/GenBank/DDBJ databases">
        <title>Genome sequencing of Sunxiuqinia dokdonensis strain SK.</title>
        <authorList>
            <person name="Ahn S."/>
            <person name="Kim B.-C."/>
        </authorList>
    </citation>
    <scope>NUCLEOTIDE SEQUENCE [LARGE SCALE GENOMIC DNA]</scope>
    <source>
        <strain evidence="4">SK</strain>
    </source>
</reference>
<dbReference type="OrthoDB" id="1118097at2"/>
<accession>A0A0L8VES4</accession>
<organism evidence="3 4">
    <name type="scientific">Sunxiuqinia dokdonensis</name>
    <dbReference type="NCBI Taxonomy" id="1409788"/>
    <lineage>
        <taxon>Bacteria</taxon>
        <taxon>Pseudomonadati</taxon>
        <taxon>Bacteroidota</taxon>
        <taxon>Bacteroidia</taxon>
        <taxon>Marinilabiliales</taxon>
        <taxon>Prolixibacteraceae</taxon>
        <taxon>Sunxiuqinia</taxon>
    </lineage>
</organism>
<dbReference type="EMBL" id="LGIA01000024">
    <property type="protein sequence ID" value="KOH46637.1"/>
    <property type="molecule type" value="Genomic_DNA"/>
</dbReference>
<keyword evidence="4" id="KW-1185">Reference proteome</keyword>
<evidence type="ECO:0000313" key="4">
    <source>
        <dbReference type="Proteomes" id="UP000036958"/>
    </source>
</evidence>
<name>A0A0L8VES4_9BACT</name>
<evidence type="ECO:0000256" key="2">
    <source>
        <dbReference type="SAM" id="SignalP"/>
    </source>
</evidence>
<keyword evidence="2" id="KW-0732">Signal</keyword>
<evidence type="ECO:0000313" key="3">
    <source>
        <dbReference type="EMBL" id="KOH46637.1"/>
    </source>
</evidence>
<gene>
    <name evidence="3" type="ORF">NC99_06140</name>
</gene>
<protein>
    <recommendedName>
        <fullName evidence="5">DUF11 domain-containing protein</fullName>
    </recommendedName>
</protein>
<evidence type="ECO:0008006" key="5">
    <source>
        <dbReference type="Google" id="ProtNLM"/>
    </source>
</evidence>